<dbReference type="EC" id="3.5.4.10" evidence="10"/>
<evidence type="ECO:0000256" key="3">
    <source>
        <dbReference type="ARBA" id="ARBA00007667"/>
    </source>
</evidence>
<keyword evidence="5 10" id="KW-0658">Purine biosynthesis</keyword>
<dbReference type="NCBIfam" id="NF002049">
    <property type="entry name" value="PRK00881.1"/>
    <property type="match status" value="1"/>
</dbReference>
<evidence type="ECO:0000256" key="2">
    <source>
        <dbReference type="ARBA" id="ARBA00004954"/>
    </source>
</evidence>
<keyword evidence="4 10" id="KW-0808">Transferase</keyword>
<evidence type="ECO:0000256" key="10">
    <source>
        <dbReference type="HAMAP-Rule" id="MF_00139"/>
    </source>
</evidence>
<dbReference type="GO" id="GO:0005829">
    <property type="term" value="C:cytosol"/>
    <property type="evidence" value="ECO:0007669"/>
    <property type="project" value="TreeGrafter"/>
</dbReference>
<dbReference type="FunFam" id="3.40.140.20:FF:000005">
    <property type="entry name" value="Bifunctional purine biosynthesis protein PurH"/>
    <property type="match status" value="1"/>
</dbReference>
<dbReference type="InterPro" id="IPR036914">
    <property type="entry name" value="MGS-like_dom_sf"/>
</dbReference>
<dbReference type="InterPro" id="IPR016193">
    <property type="entry name" value="Cytidine_deaminase-like"/>
</dbReference>
<comment type="pathway">
    <text evidence="2 10">Purine metabolism; IMP biosynthesis via de novo pathway; 5-formamido-1-(5-phospho-D-ribosyl)imidazole-4-carboxamide from 5-amino-1-(5-phospho-D-ribosyl)imidazole-4-carboxamide (10-formyl THF route): step 1/1.</text>
</comment>
<name>A0A846MPD6_9BACT</name>
<dbReference type="PANTHER" id="PTHR11692">
    <property type="entry name" value="BIFUNCTIONAL PURINE BIOSYNTHESIS PROTEIN PURH"/>
    <property type="match status" value="1"/>
</dbReference>
<dbReference type="AlphaFoldDB" id="A0A846MPD6"/>
<dbReference type="Pfam" id="PF02142">
    <property type="entry name" value="MGS"/>
    <property type="match status" value="1"/>
</dbReference>
<evidence type="ECO:0000256" key="7">
    <source>
        <dbReference type="ARBA" id="ARBA00023268"/>
    </source>
</evidence>
<dbReference type="FunFam" id="3.40.50.1380:FF:000001">
    <property type="entry name" value="Bifunctional purine biosynthesis protein PurH"/>
    <property type="match status" value="1"/>
</dbReference>
<dbReference type="PROSITE" id="PS51855">
    <property type="entry name" value="MGS"/>
    <property type="match status" value="1"/>
</dbReference>
<organism evidence="12 13">
    <name type="scientific">Thermonema lapsum</name>
    <dbReference type="NCBI Taxonomy" id="28195"/>
    <lineage>
        <taxon>Bacteria</taxon>
        <taxon>Pseudomonadati</taxon>
        <taxon>Bacteroidota</taxon>
        <taxon>Cytophagia</taxon>
        <taxon>Cytophagales</taxon>
        <taxon>Thermonemataceae</taxon>
        <taxon>Thermonema</taxon>
    </lineage>
</organism>
<comment type="catalytic activity">
    <reaction evidence="8 10">
        <text>(6R)-10-formyltetrahydrofolate + 5-amino-1-(5-phospho-beta-D-ribosyl)imidazole-4-carboxamide = 5-formamido-1-(5-phospho-D-ribosyl)imidazole-4-carboxamide + (6S)-5,6,7,8-tetrahydrofolate</text>
        <dbReference type="Rhea" id="RHEA:22192"/>
        <dbReference type="ChEBI" id="CHEBI:57453"/>
        <dbReference type="ChEBI" id="CHEBI:58467"/>
        <dbReference type="ChEBI" id="CHEBI:58475"/>
        <dbReference type="ChEBI" id="CHEBI:195366"/>
        <dbReference type="EC" id="2.1.2.3"/>
    </reaction>
</comment>
<dbReference type="PIRSF" id="PIRSF000414">
    <property type="entry name" value="AICARFT_IMPCHas"/>
    <property type="match status" value="1"/>
</dbReference>
<comment type="pathway">
    <text evidence="1 10">Purine metabolism; IMP biosynthesis via de novo pathway; IMP from 5-formamido-1-(5-phospho-D-ribosyl)imidazole-4-carboxamide: step 1/1.</text>
</comment>
<keyword evidence="13" id="KW-1185">Reference proteome</keyword>
<dbReference type="NCBIfam" id="TIGR00355">
    <property type="entry name" value="purH"/>
    <property type="match status" value="1"/>
</dbReference>
<comment type="domain">
    <text evidence="10">The IMP cyclohydrolase activity resides in the N-terminal region.</text>
</comment>
<evidence type="ECO:0000256" key="6">
    <source>
        <dbReference type="ARBA" id="ARBA00022801"/>
    </source>
</evidence>
<evidence type="ECO:0000256" key="4">
    <source>
        <dbReference type="ARBA" id="ARBA00022679"/>
    </source>
</evidence>
<dbReference type="InterPro" id="IPR011607">
    <property type="entry name" value="MGS-like_dom"/>
</dbReference>
<evidence type="ECO:0000256" key="5">
    <source>
        <dbReference type="ARBA" id="ARBA00022755"/>
    </source>
</evidence>
<dbReference type="InterPro" id="IPR024051">
    <property type="entry name" value="AICAR_Tfase_dup_dom_sf"/>
</dbReference>
<comment type="caution">
    <text evidence="12">The sequence shown here is derived from an EMBL/GenBank/DDBJ whole genome shotgun (WGS) entry which is preliminary data.</text>
</comment>
<feature type="domain" description="MGS-like" evidence="11">
    <location>
        <begin position="1"/>
        <end position="149"/>
    </location>
</feature>
<gene>
    <name evidence="10" type="primary">purH</name>
    <name evidence="12" type="ORF">FHS56_000673</name>
</gene>
<dbReference type="PANTHER" id="PTHR11692:SF0">
    <property type="entry name" value="BIFUNCTIONAL PURINE BIOSYNTHESIS PROTEIN ATIC"/>
    <property type="match status" value="1"/>
</dbReference>
<dbReference type="Gene3D" id="3.40.50.1380">
    <property type="entry name" value="Methylglyoxal synthase-like domain"/>
    <property type="match status" value="1"/>
</dbReference>
<dbReference type="Pfam" id="PF01808">
    <property type="entry name" value="AICARFT_IMPCHas"/>
    <property type="match status" value="1"/>
</dbReference>
<evidence type="ECO:0000256" key="1">
    <source>
        <dbReference type="ARBA" id="ARBA00004844"/>
    </source>
</evidence>
<dbReference type="GO" id="GO:0006189">
    <property type="term" value="P:'de novo' IMP biosynthetic process"/>
    <property type="evidence" value="ECO:0007669"/>
    <property type="project" value="UniProtKB-UniRule"/>
</dbReference>
<keyword evidence="7 10" id="KW-0511">Multifunctional enzyme</keyword>
<dbReference type="SUPFAM" id="SSF53927">
    <property type="entry name" value="Cytidine deaminase-like"/>
    <property type="match status" value="1"/>
</dbReference>
<evidence type="ECO:0000259" key="11">
    <source>
        <dbReference type="PROSITE" id="PS51855"/>
    </source>
</evidence>
<protein>
    <recommendedName>
        <fullName evidence="10">Bifunctional purine biosynthesis protein PurH</fullName>
    </recommendedName>
    <domain>
        <recommendedName>
            <fullName evidence="10">Phosphoribosylaminoimidazolecarboxamide formyltransferase</fullName>
            <ecNumber evidence="10">2.1.2.3</ecNumber>
        </recommendedName>
        <alternativeName>
            <fullName evidence="10">AICAR transformylase</fullName>
        </alternativeName>
    </domain>
    <domain>
        <recommendedName>
            <fullName evidence="10">IMP cyclohydrolase</fullName>
            <ecNumber evidence="10">3.5.4.10</ecNumber>
        </recommendedName>
        <alternativeName>
            <fullName evidence="10">ATIC</fullName>
        </alternativeName>
        <alternativeName>
            <fullName evidence="10">IMP synthase</fullName>
        </alternativeName>
        <alternativeName>
            <fullName evidence="10">Inosinicase</fullName>
        </alternativeName>
    </domain>
</protein>
<dbReference type="EC" id="2.1.2.3" evidence="10"/>
<proteinExistence type="inferred from homology"/>
<dbReference type="Gene3D" id="3.40.140.20">
    <property type="match status" value="2"/>
</dbReference>
<dbReference type="RefSeq" id="WP_166918454.1">
    <property type="nucleotide sequence ID" value="NZ_JAASRN010000001.1"/>
</dbReference>
<comment type="similarity">
    <text evidence="3 10">Belongs to the PurH family.</text>
</comment>
<evidence type="ECO:0000256" key="8">
    <source>
        <dbReference type="ARBA" id="ARBA00050488"/>
    </source>
</evidence>
<dbReference type="HAMAP" id="MF_00139">
    <property type="entry name" value="PurH"/>
    <property type="match status" value="1"/>
</dbReference>
<dbReference type="SMART" id="SM00798">
    <property type="entry name" value="AICARFT_IMPCHas"/>
    <property type="match status" value="1"/>
</dbReference>
<dbReference type="UniPathway" id="UPA00074">
    <property type="reaction ID" value="UER00133"/>
</dbReference>
<dbReference type="FunFam" id="3.40.140.20:FF:000001">
    <property type="entry name" value="Bifunctional purine biosynthesis protein PurH"/>
    <property type="match status" value="1"/>
</dbReference>
<dbReference type="SUPFAM" id="SSF52335">
    <property type="entry name" value="Methylglyoxal synthase-like"/>
    <property type="match status" value="1"/>
</dbReference>
<dbReference type="GO" id="GO:0003937">
    <property type="term" value="F:IMP cyclohydrolase activity"/>
    <property type="evidence" value="ECO:0007669"/>
    <property type="project" value="UniProtKB-UniRule"/>
</dbReference>
<dbReference type="Proteomes" id="UP000537126">
    <property type="component" value="Unassembled WGS sequence"/>
</dbReference>
<dbReference type="EMBL" id="JAASRN010000001">
    <property type="protein sequence ID" value="NIK73187.1"/>
    <property type="molecule type" value="Genomic_DNA"/>
</dbReference>
<evidence type="ECO:0000313" key="13">
    <source>
        <dbReference type="Proteomes" id="UP000537126"/>
    </source>
</evidence>
<dbReference type="GO" id="GO:0004643">
    <property type="term" value="F:phosphoribosylaminoimidazolecarboxamide formyltransferase activity"/>
    <property type="evidence" value="ECO:0007669"/>
    <property type="project" value="UniProtKB-UniRule"/>
</dbReference>
<dbReference type="InterPro" id="IPR002695">
    <property type="entry name" value="PurH-like"/>
</dbReference>
<sequence length="512" mass="57096">MELKKKVQTALISVYHKEGLEELLRLLHRQGVQLYSTGGTCHYIESLGLPVHKIEDLTGYPSILGGRVKTLHPKVFGGILARTHLDDDRQDLQTHDIPTFDMVVVDLYPFEATVASGASETDIIEKIDIGGISLIRAAAKNFREVVIVPSRAQYEAVYRLLLEQDGHTTLIQRKQLATIAFDISSHYDTAIFNYFNNDTHSSESLKVSISETQALRYGENPHQKGFFHGKLDDMLEQLHGKEISYNNLIDIDAAIQLAADFAQDLRPFFAILKHNNACGAAYAHTVANAYERALAGDPVSAFGGVLISTHPIDLAAAEKINELFVEVLIAPDFDEDALQLLKSKKNRILLRQKHQVLPQWQIRTVLNGIIRQERDSKVETAQELKTVTKWQPTEAEIKDLLFANKLVKHTKSNAIVLAKDEQLLASGTGQTSRVDALKQAIAKAKHFGFDLQGAVMASDAFFPFPDCVEIAHQAGIRAVIQPGGSVRDQESIDFCDAHEMKMVFTGYRHFKH</sequence>
<comment type="catalytic activity">
    <reaction evidence="9 10">
        <text>IMP + H2O = 5-formamido-1-(5-phospho-D-ribosyl)imidazole-4-carboxamide</text>
        <dbReference type="Rhea" id="RHEA:18445"/>
        <dbReference type="ChEBI" id="CHEBI:15377"/>
        <dbReference type="ChEBI" id="CHEBI:58053"/>
        <dbReference type="ChEBI" id="CHEBI:58467"/>
        <dbReference type="EC" id="3.5.4.10"/>
    </reaction>
</comment>
<keyword evidence="6 10" id="KW-0378">Hydrolase</keyword>
<evidence type="ECO:0000313" key="12">
    <source>
        <dbReference type="EMBL" id="NIK73187.1"/>
    </source>
</evidence>
<dbReference type="CDD" id="cd01421">
    <property type="entry name" value="IMPCH"/>
    <property type="match status" value="1"/>
</dbReference>
<accession>A0A846MPD6</accession>
<dbReference type="SMART" id="SM00851">
    <property type="entry name" value="MGS"/>
    <property type="match status" value="1"/>
</dbReference>
<reference evidence="12 13" key="1">
    <citation type="submission" date="2020-03" db="EMBL/GenBank/DDBJ databases">
        <title>Genomic Encyclopedia of Type Strains, Phase IV (KMG-IV): sequencing the most valuable type-strain genomes for metagenomic binning, comparative biology and taxonomic classification.</title>
        <authorList>
            <person name="Goeker M."/>
        </authorList>
    </citation>
    <scope>NUCLEOTIDE SEQUENCE [LARGE SCALE GENOMIC DNA]</scope>
    <source>
        <strain evidence="12 13">DSM 5718</strain>
    </source>
</reference>
<evidence type="ECO:0000256" key="9">
    <source>
        <dbReference type="ARBA" id="ARBA00050687"/>
    </source>
</evidence>